<dbReference type="AlphaFoldDB" id="A0A6N2YHE1"/>
<sequence length="505" mass="53650">MLQKIKKISFSSFWAVLLFLAAGLIAFAAPVTAENGNLTIDSMGNTKQSFENRTINAYNLFTITSVNGENIVYEVNPEFKTALIAVTNIETAGKTDAEINAALVDWLEGAMPSNSQEIKEFAQNLKSEIGVAEPTVTVTGMAGATNVEFSGLDWGYYLIVDADDISANSGMAASFPILHSFHLNNETVYVKSDLPAIDKTVNGERGTSAQIGDTVNYTITGKVPNTTGFGDYTYKIFDTFSEGLSFNNDLKVSVGGIDVTATTVVTTPDAPHTFTVAVPMVNGTGAAIYTIGEEVIITYTATVNENAAIGESGNNNDAKLVYSNDPGDESLTEIYEIPELPKVYSFGLNVNKIDQDGNPLDGAVFTLSGNSSQAPYYASWSDNSGTNGSFTFYGLKSLENYTLTETGNPTGYKPLTAPITFNLEAQYDTVGALVTVEAKNVSGGYTIDVTPADKGILEMTVVNISGSKLPNTGGSGTIMYLLIGGVLIGSAVVLLVVSRIKKRKV</sequence>
<dbReference type="InterPro" id="IPR013783">
    <property type="entry name" value="Ig-like_fold"/>
</dbReference>
<dbReference type="InterPro" id="IPR048052">
    <property type="entry name" value="FM1-like"/>
</dbReference>
<evidence type="ECO:0000259" key="7">
    <source>
        <dbReference type="Pfam" id="PF00746"/>
    </source>
</evidence>
<evidence type="ECO:0000256" key="4">
    <source>
        <dbReference type="ARBA" id="ARBA00023088"/>
    </source>
</evidence>
<feature type="chain" id="PRO_5026706400" evidence="6">
    <location>
        <begin position="29"/>
        <end position="505"/>
    </location>
</feature>
<accession>A0A6N2YHE1</accession>
<feature type="domain" description="Gram-positive cocci surface proteins LPxTG" evidence="7">
    <location>
        <begin position="465"/>
        <end position="504"/>
    </location>
</feature>
<keyword evidence="4" id="KW-0572">Peptidoglycan-anchor</keyword>
<dbReference type="Pfam" id="PF00746">
    <property type="entry name" value="Gram_pos_anchor"/>
    <property type="match status" value="1"/>
</dbReference>
<protein>
    <submittedName>
        <fullName evidence="9">Trypsin-resistant surface T6 protein</fullName>
    </submittedName>
</protein>
<proteinExistence type="predicted"/>
<dbReference type="NCBIfam" id="TIGR01167">
    <property type="entry name" value="LPXTG_anchor"/>
    <property type="match status" value="1"/>
</dbReference>
<feature type="signal peptide" evidence="6">
    <location>
        <begin position="1"/>
        <end position="28"/>
    </location>
</feature>
<dbReference type="Gene3D" id="2.60.40.10">
    <property type="entry name" value="Immunoglobulins"/>
    <property type="match status" value="1"/>
</dbReference>
<feature type="transmembrane region" description="Helical" evidence="5">
    <location>
        <begin position="478"/>
        <end position="497"/>
    </location>
</feature>
<feature type="domain" description="SpaA-like prealbumin fold" evidence="8">
    <location>
        <begin position="348"/>
        <end position="427"/>
    </location>
</feature>
<gene>
    <name evidence="9" type="primary">tee6_1</name>
    <name evidence="9" type="ORF">ELLFYP34_01596</name>
</gene>
<keyword evidence="2" id="KW-0964">Secreted</keyword>
<dbReference type="InterPro" id="IPR041033">
    <property type="entry name" value="SpaA_PFL_dom_1"/>
</dbReference>
<evidence type="ECO:0000256" key="1">
    <source>
        <dbReference type="ARBA" id="ARBA00022512"/>
    </source>
</evidence>
<dbReference type="InterPro" id="IPR026466">
    <property type="entry name" value="Fim_isopep_form_D2_dom"/>
</dbReference>
<keyword evidence="5" id="KW-1133">Transmembrane helix</keyword>
<evidence type="ECO:0000313" key="9">
    <source>
        <dbReference type="EMBL" id="VYT65497.1"/>
    </source>
</evidence>
<evidence type="ECO:0000256" key="5">
    <source>
        <dbReference type="SAM" id="Phobius"/>
    </source>
</evidence>
<dbReference type="InterPro" id="IPR019931">
    <property type="entry name" value="LPXTG_anchor"/>
</dbReference>
<evidence type="ECO:0000259" key="8">
    <source>
        <dbReference type="Pfam" id="PF17802"/>
    </source>
</evidence>
<dbReference type="Gene3D" id="2.60.40.740">
    <property type="match status" value="1"/>
</dbReference>
<dbReference type="NCBIfam" id="TIGR04226">
    <property type="entry name" value="RrgB_K2N_iso_D2"/>
    <property type="match status" value="1"/>
</dbReference>
<evidence type="ECO:0000256" key="3">
    <source>
        <dbReference type="ARBA" id="ARBA00022729"/>
    </source>
</evidence>
<keyword evidence="3 6" id="KW-0732">Signal</keyword>
<dbReference type="NCBIfam" id="NF033902">
    <property type="entry name" value="iso_D2_wall_anc"/>
    <property type="match status" value="1"/>
</dbReference>
<evidence type="ECO:0000256" key="6">
    <source>
        <dbReference type="SAM" id="SignalP"/>
    </source>
</evidence>
<name>A0A6N2YHE1_EUBLI</name>
<dbReference type="Pfam" id="PF17802">
    <property type="entry name" value="SpaA"/>
    <property type="match status" value="1"/>
</dbReference>
<keyword evidence="5" id="KW-0812">Transmembrane</keyword>
<keyword evidence="5" id="KW-0472">Membrane</keyword>
<keyword evidence="1" id="KW-0134">Cell wall</keyword>
<reference evidence="9" key="1">
    <citation type="submission" date="2019-11" db="EMBL/GenBank/DDBJ databases">
        <authorList>
            <person name="Feng L."/>
        </authorList>
    </citation>
    <scope>NUCLEOTIDE SEQUENCE</scope>
    <source>
        <strain evidence="9">ElimosumLFYP34</strain>
    </source>
</reference>
<organism evidence="9">
    <name type="scientific">Eubacterium limosum</name>
    <dbReference type="NCBI Taxonomy" id="1736"/>
    <lineage>
        <taxon>Bacteria</taxon>
        <taxon>Bacillati</taxon>
        <taxon>Bacillota</taxon>
        <taxon>Clostridia</taxon>
        <taxon>Eubacteriales</taxon>
        <taxon>Eubacteriaceae</taxon>
        <taxon>Eubacterium</taxon>
    </lineage>
</organism>
<dbReference type="EMBL" id="CACRTR010000003">
    <property type="protein sequence ID" value="VYT65497.1"/>
    <property type="molecule type" value="Genomic_DNA"/>
</dbReference>
<evidence type="ECO:0000256" key="2">
    <source>
        <dbReference type="ARBA" id="ARBA00022525"/>
    </source>
</evidence>